<reference evidence="4" key="1">
    <citation type="submission" date="2017-02" db="UniProtKB">
        <authorList>
            <consortium name="WormBaseParasite"/>
        </authorList>
    </citation>
    <scope>IDENTIFICATION</scope>
</reference>
<name>A0A0N4XG81_NIPBR</name>
<gene>
    <name evidence="2" type="ORF">NBR_LOCUS1534</name>
</gene>
<evidence type="ECO:0000313" key="2">
    <source>
        <dbReference type="EMBL" id="VDL65037.1"/>
    </source>
</evidence>
<evidence type="ECO:0000313" key="3">
    <source>
        <dbReference type="Proteomes" id="UP000271162"/>
    </source>
</evidence>
<proteinExistence type="predicted"/>
<dbReference type="Proteomes" id="UP000271162">
    <property type="component" value="Unassembled WGS sequence"/>
</dbReference>
<keyword evidence="1" id="KW-1133">Transmembrane helix</keyword>
<sequence length="122" mass="13866">MAAVLGLVLNVSNFASTFLKREQVNVSQGQQFQIYSPPILLDEPSDVEEDHLTFLLGITILILVALGCIVAVSRLGKPRFMISYGNIANYDFMMWMPTKQNRRLVFNARLSAWHFLQASFDR</sequence>
<keyword evidence="1" id="KW-0472">Membrane</keyword>
<organism evidence="4">
    <name type="scientific">Nippostrongylus brasiliensis</name>
    <name type="common">Rat hookworm</name>
    <dbReference type="NCBI Taxonomy" id="27835"/>
    <lineage>
        <taxon>Eukaryota</taxon>
        <taxon>Metazoa</taxon>
        <taxon>Ecdysozoa</taxon>
        <taxon>Nematoda</taxon>
        <taxon>Chromadorea</taxon>
        <taxon>Rhabditida</taxon>
        <taxon>Rhabditina</taxon>
        <taxon>Rhabditomorpha</taxon>
        <taxon>Strongyloidea</taxon>
        <taxon>Heligmosomidae</taxon>
        <taxon>Nippostrongylus</taxon>
    </lineage>
</organism>
<keyword evidence="3" id="KW-1185">Reference proteome</keyword>
<dbReference type="AlphaFoldDB" id="A0A0N4XG81"/>
<evidence type="ECO:0000313" key="4">
    <source>
        <dbReference type="WBParaSite" id="NBR_0000153301-mRNA-1"/>
    </source>
</evidence>
<protein>
    <submittedName>
        <fullName evidence="4">FXYD domain-containing ion transport regulator</fullName>
    </submittedName>
</protein>
<accession>A0A0N4XG81</accession>
<reference evidence="2 3" key="2">
    <citation type="submission" date="2018-11" db="EMBL/GenBank/DDBJ databases">
        <authorList>
            <consortium name="Pathogen Informatics"/>
        </authorList>
    </citation>
    <scope>NUCLEOTIDE SEQUENCE [LARGE SCALE GENOMIC DNA]</scope>
</reference>
<keyword evidence="1" id="KW-0812">Transmembrane</keyword>
<feature type="transmembrane region" description="Helical" evidence="1">
    <location>
        <begin position="52"/>
        <end position="72"/>
    </location>
</feature>
<dbReference type="EMBL" id="UYSL01001271">
    <property type="protein sequence ID" value="VDL65037.1"/>
    <property type="molecule type" value="Genomic_DNA"/>
</dbReference>
<evidence type="ECO:0000256" key="1">
    <source>
        <dbReference type="SAM" id="Phobius"/>
    </source>
</evidence>
<dbReference type="WBParaSite" id="NBR_0000153301-mRNA-1">
    <property type="protein sequence ID" value="NBR_0000153301-mRNA-1"/>
    <property type="gene ID" value="NBR_0000153301"/>
</dbReference>